<dbReference type="GO" id="GO:0005634">
    <property type="term" value="C:nucleus"/>
    <property type="evidence" value="ECO:0007669"/>
    <property type="project" value="TreeGrafter"/>
</dbReference>
<evidence type="ECO:0000313" key="4">
    <source>
        <dbReference type="EMBL" id="KAF7259927.1"/>
    </source>
</evidence>
<dbReference type="GO" id="GO:0019888">
    <property type="term" value="F:protein phosphatase regulator activity"/>
    <property type="evidence" value="ECO:0007669"/>
    <property type="project" value="TreeGrafter"/>
</dbReference>
<feature type="region of interest" description="Disordered" evidence="3">
    <location>
        <begin position="446"/>
        <end position="466"/>
    </location>
</feature>
<dbReference type="PANTHER" id="PTHR12634">
    <property type="entry name" value="SIT4 YEAST -ASSOCIATING PROTEIN-RELATED"/>
    <property type="match status" value="1"/>
</dbReference>
<dbReference type="GO" id="GO:0019903">
    <property type="term" value="F:protein phosphatase binding"/>
    <property type="evidence" value="ECO:0007669"/>
    <property type="project" value="InterPro"/>
</dbReference>
<protein>
    <submittedName>
        <fullName evidence="4">Uncharacterized protein</fullName>
    </submittedName>
</protein>
<accession>A0A8S9Z9N9</accession>
<evidence type="ECO:0000256" key="1">
    <source>
        <dbReference type="ARBA" id="ARBA00006180"/>
    </source>
</evidence>
<keyword evidence="5" id="KW-1185">Reference proteome</keyword>
<name>A0A8S9Z9N9_9TREM</name>
<dbReference type="Proteomes" id="UP000822476">
    <property type="component" value="Unassembled WGS sequence"/>
</dbReference>
<comment type="similarity">
    <text evidence="1">Belongs to the SAPS family.</text>
</comment>
<keyword evidence="2" id="KW-0131">Cell cycle</keyword>
<dbReference type="EMBL" id="JTDE01000971">
    <property type="protein sequence ID" value="KAF7259927.1"/>
    <property type="molecule type" value="Genomic_DNA"/>
</dbReference>
<dbReference type="Pfam" id="PF04499">
    <property type="entry name" value="SAPS"/>
    <property type="match status" value="1"/>
</dbReference>
<evidence type="ECO:0000256" key="2">
    <source>
        <dbReference type="ARBA" id="ARBA00023306"/>
    </source>
</evidence>
<reference evidence="4" key="1">
    <citation type="submission" date="2019-07" db="EMBL/GenBank/DDBJ databases">
        <title>Annotation for the trematode Paragonimus miyazaki's.</title>
        <authorList>
            <person name="Choi Y.-J."/>
        </authorList>
    </citation>
    <scope>NUCLEOTIDE SEQUENCE</scope>
    <source>
        <strain evidence="4">Japan</strain>
    </source>
</reference>
<dbReference type="GO" id="GO:0005829">
    <property type="term" value="C:cytosol"/>
    <property type="evidence" value="ECO:0007669"/>
    <property type="project" value="TreeGrafter"/>
</dbReference>
<evidence type="ECO:0000313" key="5">
    <source>
        <dbReference type="Proteomes" id="UP000822476"/>
    </source>
</evidence>
<comment type="caution">
    <text evidence="4">The sequence shown here is derived from an EMBL/GenBank/DDBJ whole genome shotgun (WGS) entry which is preliminary data.</text>
</comment>
<gene>
    <name evidence="4" type="ORF">EG68_04440</name>
</gene>
<dbReference type="PANTHER" id="PTHR12634:SF8">
    <property type="entry name" value="FIERY MOUNTAIN, ISOFORM D"/>
    <property type="match status" value="1"/>
</dbReference>
<organism evidence="4 5">
    <name type="scientific">Paragonimus skrjabini miyazakii</name>
    <dbReference type="NCBI Taxonomy" id="59628"/>
    <lineage>
        <taxon>Eukaryota</taxon>
        <taxon>Metazoa</taxon>
        <taxon>Spiralia</taxon>
        <taxon>Lophotrochozoa</taxon>
        <taxon>Platyhelminthes</taxon>
        <taxon>Trematoda</taxon>
        <taxon>Digenea</taxon>
        <taxon>Plagiorchiida</taxon>
        <taxon>Troglotremata</taxon>
        <taxon>Troglotrematidae</taxon>
        <taxon>Paragonimus</taxon>
    </lineage>
</organism>
<dbReference type="OrthoDB" id="295029at2759"/>
<dbReference type="InterPro" id="IPR007587">
    <property type="entry name" value="SAPS"/>
</dbReference>
<sequence>MLDEAGFSYSELEHLLDKQNVTVDEILFHPDVIKECQAKNQKLLNFLIQSSTLKTLVHTIVSGPDLTVPYEDQYKKCDIASQLLATWNPQISAALLQDSDLLNALYTSLLNPSLSHLLSAFIYRIFKSLTDYDTDEVSSFFSTRSDISQLILTNLSRYAVWKLLCRILINFHHTDLIDRLANSELVSDLLNRFTIDYSDETHTSVILLLAEMCNMAKTKSNIVSEDGTTVRWDNPLLLKLESIETLQTMLSRIFDSSTEADGSCTQLITSDSLLINGLVYFRFLIDNFAVLDAGLQLPPIPSFSPSNWRAIRPNISDALLPYLGALKYRLLKPSSNVEDERTSTMTPCGPFTTVRLYIVRFMAYLFDTQSDELLRELLRLDMLNVIMDLFFEFPLNSFLHSTCERLVRFIVLCALFQLETKPSHQVSVSLTSADAVHKAFFGTPQPSLEQSTISESTLADQSETRSLNSPPTVFWMFLHRLLVAGNLLGRIPQIWMNSQSSLRLCGYRGHLRLIANLLTAVVGPAAESDTQDSTSSLTECLGPITDERLDAVATNGATNECDWVPELCSYLRAG</sequence>
<evidence type="ECO:0000256" key="3">
    <source>
        <dbReference type="SAM" id="MobiDB-lite"/>
    </source>
</evidence>
<proteinExistence type="inferred from homology"/>
<dbReference type="AlphaFoldDB" id="A0A8S9Z9N9"/>